<proteinExistence type="predicted"/>
<evidence type="ECO:0000256" key="4">
    <source>
        <dbReference type="ARBA" id="ARBA00022679"/>
    </source>
</evidence>
<dbReference type="Pfam" id="PF02518">
    <property type="entry name" value="HATPase_c"/>
    <property type="match status" value="1"/>
</dbReference>
<comment type="catalytic activity">
    <reaction evidence="1">
        <text>ATP + protein L-histidine = ADP + protein N-phospho-L-histidine.</text>
        <dbReference type="EC" id="2.7.13.3"/>
    </reaction>
</comment>
<dbReference type="GO" id="GO:0000155">
    <property type="term" value="F:phosphorelay sensor kinase activity"/>
    <property type="evidence" value="ECO:0007669"/>
    <property type="project" value="InterPro"/>
</dbReference>
<dbReference type="SUPFAM" id="SSF47384">
    <property type="entry name" value="Homodimeric domain of signal transducing histidine kinase"/>
    <property type="match status" value="1"/>
</dbReference>
<dbReference type="Gene3D" id="1.10.287.130">
    <property type="match status" value="1"/>
</dbReference>
<dbReference type="OrthoDB" id="8127at2157"/>
<dbReference type="InterPro" id="IPR004358">
    <property type="entry name" value="Sig_transdc_His_kin-like_C"/>
</dbReference>
<dbReference type="InterPro" id="IPR003661">
    <property type="entry name" value="HisK_dim/P_dom"/>
</dbReference>
<feature type="domain" description="Histidine kinase" evidence="7">
    <location>
        <begin position="140"/>
        <end position="332"/>
    </location>
</feature>
<keyword evidence="5 8" id="KW-0418">Kinase</keyword>
<dbReference type="AlphaFoldDB" id="A0A3N6NKZ8"/>
<dbReference type="Gene3D" id="3.30.565.10">
    <property type="entry name" value="Histidine kinase-like ATPase, C-terminal domain"/>
    <property type="match status" value="1"/>
</dbReference>
<dbReference type="PRINTS" id="PR00344">
    <property type="entry name" value="BCTRLSENSOR"/>
</dbReference>
<dbReference type="Pfam" id="PF00512">
    <property type="entry name" value="HisKA"/>
    <property type="match status" value="1"/>
</dbReference>
<dbReference type="SMART" id="SM00388">
    <property type="entry name" value="HisKA"/>
    <property type="match status" value="1"/>
</dbReference>
<dbReference type="InterPro" id="IPR036890">
    <property type="entry name" value="HATPase_C_sf"/>
</dbReference>
<sequence length="338" mass="37497">MSSKPNSVQLLVDDDANREALSDLLADRYAVRTDRTELDAALYLVDCHSFPNYRDRLETLKAESSPSFVPVVLVRREETRLKWNELEGANADGPSLVDEVITAPVRKPVLVRRLSNLLVRRRQFQRLKAQNERLDRFASVVSHDLRNPLQVAQGRLELLESVVPEDEREHADVARASLERMEALVDDVLALAREGERIDDPSAVPLVPIAEDAWRLVETPDAKIALPDEPATIAADRDRLSSVFENLFRNAIEHGGNDVTVEVGTSSTGFYVADDGPGIPPERRDEILERGYSSKPSGTGFGLDIVRTVIDAHGWELTVGESDRGGARFDVTGVDRSS</sequence>
<dbReference type="InterPro" id="IPR036097">
    <property type="entry name" value="HisK_dim/P_sf"/>
</dbReference>
<dbReference type="EMBL" id="REFZ01000007">
    <property type="protein sequence ID" value="RQG99992.1"/>
    <property type="molecule type" value="Genomic_DNA"/>
</dbReference>
<keyword evidence="4" id="KW-0808">Transferase</keyword>
<dbReference type="EC" id="2.7.13.3" evidence="2"/>
<organism evidence="8 9">
    <name type="scientific">Natrarchaeobius chitinivorans</name>
    <dbReference type="NCBI Taxonomy" id="1679083"/>
    <lineage>
        <taxon>Archaea</taxon>
        <taxon>Methanobacteriati</taxon>
        <taxon>Methanobacteriota</taxon>
        <taxon>Stenosarchaea group</taxon>
        <taxon>Halobacteria</taxon>
        <taxon>Halobacteriales</taxon>
        <taxon>Natrialbaceae</taxon>
        <taxon>Natrarchaeobius</taxon>
    </lineage>
</organism>
<evidence type="ECO:0000256" key="6">
    <source>
        <dbReference type="ARBA" id="ARBA00023012"/>
    </source>
</evidence>
<dbReference type="SMART" id="SM00387">
    <property type="entry name" value="HATPase_c"/>
    <property type="match status" value="1"/>
</dbReference>
<dbReference type="CDD" id="cd00075">
    <property type="entry name" value="HATPase"/>
    <property type="match status" value="1"/>
</dbReference>
<dbReference type="PANTHER" id="PTHR43711">
    <property type="entry name" value="TWO-COMPONENT HISTIDINE KINASE"/>
    <property type="match status" value="1"/>
</dbReference>
<reference evidence="8 9" key="1">
    <citation type="submission" date="2018-10" db="EMBL/GenBank/DDBJ databases">
        <title>Natrarchaeobius chitinivorans gen. nov., sp. nov., and Natrarchaeobius haloalkaliphilus sp. nov., alkaliphilic, chitin-utilizing haloarchaea from hypersaline alkaline lakes.</title>
        <authorList>
            <person name="Sorokin D.Y."/>
            <person name="Elcheninov A.G."/>
            <person name="Kostrikina N.A."/>
            <person name="Bale N.J."/>
            <person name="Sinninghe Damste J.S."/>
            <person name="Khijniak T.V."/>
            <person name="Kublanov I.V."/>
            <person name="Toshchakov S.V."/>
        </authorList>
    </citation>
    <scope>NUCLEOTIDE SEQUENCE [LARGE SCALE GENOMIC DNA]</scope>
    <source>
        <strain evidence="8 9">AArcht7</strain>
    </source>
</reference>
<evidence type="ECO:0000256" key="1">
    <source>
        <dbReference type="ARBA" id="ARBA00000085"/>
    </source>
</evidence>
<dbReference type="PROSITE" id="PS50109">
    <property type="entry name" value="HIS_KIN"/>
    <property type="match status" value="1"/>
</dbReference>
<evidence type="ECO:0000256" key="2">
    <source>
        <dbReference type="ARBA" id="ARBA00012438"/>
    </source>
</evidence>
<dbReference type="Proteomes" id="UP000281431">
    <property type="component" value="Unassembled WGS sequence"/>
</dbReference>
<comment type="caution">
    <text evidence="8">The sequence shown here is derived from an EMBL/GenBank/DDBJ whole genome shotgun (WGS) entry which is preliminary data.</text>
</comment>
<evidence type="ECO:0000256" key="3">
    <source>
        <dbReference type="ARBA" id="ARBA00022553"/>
    </source>
</evidence>
<dbReference type="SUPFAM" id="SSF55874">
    <property type="entry name" value="ATPase domain of HSP90 chaperone/DNA topoisomerase II/histidine kinase"/>
    <property type="match status" value="1"/>
</dbReference>
<keyword evidence="3" id="KW-0597">Phosphoprotein</keyword>
<evidence type="ECO:0000313" key="9">
    <source>
        <dbReference type="Proteomes" id="UP000281431"/>
    </source>
</evidence>
<protein>
    <recommendedName>
        <fullName evidence="2">histidine kinase</fullName>
        <ecNumber evidence="2">2.7.13.3</ecNumber>
    </recommendedName>
</protein>
<accession>A0A3N6NKZ8</accession>
<gene>
    <name evidence="8" type="ORF">EA472_12275</name>
</gene>
<dbReference type="InterPro" id="IPR003594">
    <property type="entry name" value="HATPase_dom"/>
</dbReference>
<evidence type="ECO:0000313" key="8">
    <source>
        <dbReference type="EMBL" id="RQG99992.1"/>
    </source>
</evidence>
<dbReference type="InterPro" id="IPR005467">
    <property type="entry name" value="His_kinase_dom"/>
</dbReference>
<dbReference type="PANTHER" id="PTHR43711:SF1">
    <property type="entry name" value="HISTIDINE KINASE 1"/>
    <property type="match status" value="1"/>
</dbReference>
<evidence type="ECO:0000259" key="7">
    <source>
        <dbReference type="PROSITE" id="PS50109"/>
    </source>
</evidence>
<keyword evidence="6" id="KW-0902">Two-component regulatory system</keyword>
<name>A0A3N6NKZ8_NATCH</name>
<keyword evidence="9" id="KW-1185">Reference proteome</keyword>
<dbReference type="InterPro" id="IPR050736">
    <property type="entry name" value="Sensor_HK_Regulatory"/>
</dbReference>
<dbReference type="CDD" id="cd00082">
    <property type="entry name" value="HisKA"/>
    <property type="match status" value="1"/>
</dbReference>
<evidence type="ECO:0000256" key="5">
    <source>
        <dbReference type="ARBA" id="ARBA00022777"/>
    </source>
</evidence>